<dbReference type="Gene3D" id="1.20.1050.10">
    <property type="match status" value="1"/>
</dbReference>
<dbReference type="SFLD" id="SFLDG01151">
    <property type="entry name" value="Main.2:_Nu-like"/>
    <property type="match status" value="1"/>
</dbReference>
<dbReference type="InterPro" id="IPR036282">
    <property type="entry name" value="Glutathione-S-Trfase_C_sf"/>
</dbReference>
<evidence type="ECO:0000259" key="1">
    <source>
        <dbReference type="PROSITE" id="PS50404"/>
    </source>
</evidence>
<dbReference type="PROSITE" id="PS50405">
    <property type="entry name" value="GST_CTER"/>
    <property type="match status" value="1"/>
</dbReference>
<dbReference type="SUPFAM" id="SSF52833">
    <property type="entry name" value="Thioredoxin-like"/>
    <property type="match status" value="1"/>
</dbReference>
<reference evidence="3" key="1">
    <citation type="submission" date="2024-06" db="EMBL/GenBank/DDBJ databases">
        <title>Methylostella associata gen. nov., sp. nov., a novel Ancalomicrobiaceae-affiliated facultatively methylotrophic bacteria that feed on methanotrophs of the genus Methylococcus.</title>
        <authorList>
            <person name="Saltykova V."/>
            <person name="Danilova O.V."/>
            <person name="Oshkin I.Y."/>
            <person name="Belova S.E."/>
            <person name="Pimenov N.V."/>
            <person name="Dedysh S.N."/>
        </authorList>
    </citation>
    <scope>NUCLEOTIDE SEQUENCE</scope>
    <source>
        <strain evidence="3">S20</strain>
    </source>
</reference>
<name>A0AAU7XAT6_9HYPH</name>
<protein>
    <submittedName>
        <fullName evidence="3">Glutathione S-transferase N-terminal domain-containing protein</fullName>
    </submittedName>
</protein>
<dbReference type="SFLD" id="SFLDS00019">
    <property type="entry name" value="Glutathione_Transferase_(cytos"/>
    <property type="match status" value="1"/>
</dbReference>
<feature type="domain" description="GST C-terminal" evidence="2">
    <location>
        <begin position="87"/>
        <end position="209"/>
    </location>
</feature>
<dbReference type="InterPro" id="IPR004045">
    <property type="entry name" value="Glutathione_S-Trfase_N"/>
</dbReference>
<accession>A0AAU7XAT6</accession>
<dbReference type="PANTHER" id="PTHR44051:SF19">
    <property type="entry name" value="DISULFIDE-BOND OXIDOREDUCTASE YFCG"/>
    <property type="match status" value="1"/>
</dbReference>
<dbReference type="Gene3D" id="3.40.30.10">
    <property type="entry name" value="Glutaredoxin"/>
    <property type="match status" value="1"/>
</dbReference>
<dbReference type="PROSITE" id="PS50404">
    <property type="entry name" value="GST_NTER"/>
    <property type="match status" value="1"/>
</dbReference>
<feature type="domain" description="GST N-terminal" evidence="1">
    <location>
        <begin position="1"/>
        <end position="84"/>
    </location>
</feature>
<dbReference type="InterPro" id="IPR010987">
    <property type="entry name" value="Glutathione-S-Trfase_C-like"/>
</dbReference>
<evidence type="ECO:0000313" key="3">
    <source>
        <dbReference type="EMBL" id="XBY45209.1"/>
    </source>
</evidence>
<dbReference type="KEGG" id="mflg:ABS361_02640"/>
<dbReference type="AlphaFoldDB" id="A0AAU7XAT6"/>
<dbReference type="CDD" id="cd03048">
    <property type="entry name" value="GST_N_Ure2p_like"/>
    <property type="match status" value="1"/>
</dbReference>
<dbReference type="InterPro" id="IPR036249">
    <property type="entry name" value="Thioredoxin-like_sf"/>
</dbReference>
<dbReference type="EMBL" id="CP158568">
    <property type="protein sequence ID" value="XBY45209.1"/>
    <property type="molecule type" value="Genomic_DNA"/>
</dbReference>
<dbReference type="RefSeq" id="WP_407050299.1">
    <property type="nucleotide sequence ID" value="NZ_CP158568.1"/>
</dbReference>
<sequence length="209" mass="22992">MITLYTWTTPNGRKVSIALEEMGLAYEVKTVNIGKNEQFDPAFLAIAPNNRIPAIVDADGPEPISIFESGAILIHLAEKTGKFLPTDAKGRATALQWLMWQMGGAGPMFGQMFHFVRYAPEKVPYAIDRYTKESQRLLGVLDKRLATTEFMAGDYSIADMATYPWVAAMLGALGDELRTEAAPLANVDRWIATVGARPAVERGMKVPQV</sequence>
<dbReference type="SUPFAM" id="SSF47616">
    <property type="entry name" value="GST C-terminal domain-like"/>
    <property type="match status" value="1"/>
</dbReference>
<organism evidence="3">
    <name type="scientific">Methyloraptor flagellatus</name>
    <dbReference type="NCBI Taxonomy" id="3162530"/>
    <lineage>
        <taxon>Bacteria</taxon>
        <taxon>Pseudomonadati</taxon>
        <taxon>Pseudomonadota</taxon>
        <taxon>Alphaproteobacteria</taxon>
        <taxon>Hyphomicrobiales</taxon>
        <taxon>Ancalomicrobiaceae</taxon>
        <taxon>Methyloraptor</taxon>
    </lineage>
</organism>
<proteinExistence type="predicted"/>
<evidence type="ECO:0000259" key="2">
    <source>
        <dbReference type="PROSITE" id="PS50405"/>
    </source>
</evidence>
<dbReference type="InterPro" id="IPR040079">
    <property type="entry name" value="Glutathione_S-Trfase"/>
</dbReference>
<dbReference type="PANTHER" id="PTHR44051">
    <property type="entry name" value="GLUTATHIONE S-TRANSFERASE-RELATED"/>
    <property type="match status" value="1"/>
</dbReference>
<gene>
    <name evidence="3" type="ORF">ABS361_02640</name>
</gene>
<dbReference type="Pfam" id="PF02798">
    <property type="entry name" value="GST_N"/>
    <property type="match status" value="1"/>
</dbReference>
<dbReference type="SFLD" id="SFLDG00358">
    <property type="entry name" value="Main_(cytGST)"/>
    <property type="match status" value="1"/>
</dbReference>